<feature type="signal peptide" evidence="1">
    <location>
        <begin position="1"/>
        <end position="23"/>
    </location>
</feature>
<dbReference type="AlphaFoldDB" id="A0A0E9WEH4"/>
<name>A0A0E9WEH4_ANGAN</name>
<evidence type="ECO:0000313" key="2">
    <source>
        <dbReference type="EMBL" id="JAH87970.1"/>
    </source>
</evidence>
<reference evidence="2" key="1">
    <citation type="submission" date="2014-11" db="EMBL/GenBank/DDBJ databases">
        <authorList>
            <person name="Amaro Gonzalez C."/>
        </authorList>
    </citation>
    <scope>NUCLEOTIDE SEQUENCE</scope>
</reference>
<proteinExistence type="predicted"/>
<evidence type="ECO:0000256" key="1">
    <source>
        <dbReference type="SAM" id="SignalP"/>
    </source>
</evidence>
<feature type="chain" id="PRO_5002434434" evidence="1">
    <location>
        <begin position="24"/>
        <end position="135"/>
    </location>
</feature>
<organism evidence="2">
    <name type="scientific">Anguilla anguilla</name>
    <name type="common">European freshwater eel</name>
    <name type="synonym">Muraena anguilla</name>
    <dbReference type="NCBI Taxonomy" id="7936"/>
    <lineage>
        <taxon>Eukaryota</taxon>
        <taxon>Metazoa</taxon>
        <taxon>Chordata</taxon>
        <taxon>Craniata</taxon>
        <taxon>Vertebrata</taxon>
        <taxon>Euteleostomi</taxon>
        <taxon>Actinopterygii</taxon>
        <taxon>Neopterygii</taxon>
        <taxon>Teleostei</taxon>
        <taxon>Anguilliformes</taxon>
        <taxon>Anguillidae</taxon>
        <taxon>Anguilla</taxon>
    </lineage>
</organism>
<accession>A0A0E9WEH4</accession>
<keyword evidence="1" id="KW-0732">Signal</keyword>
<sequence length="135" mass="15227">MRLSHHSILFIFLLKSLNQINHSVGFGSLVPNSARSPSVNIGVALQKGIGLNIFIFQCCEAIFAKMDSECELTATATQTIEKLRKARKSLVPLCLGVWQREHPSSLDRFPWEPRLRDFSGSGQVGTSFRFLHRRE</sequence>
<dbReference type="EMBL" id="GBXM01020607">
    <property type="protein sequence ID" value="JAH87970.1"/>
    <property type="molecule type" value="Transcribed_RNA"/>
</dbReference>
<reference evidence="2" key="2">
    <citation type="journal article" date="2015" name="Fish Shellfish Immunol.">
        <title>Early steps in the European eel (Anguilla anguilla)-Vibrio vulnificus interaction in the gills: Role of the RtxA13 toxin.</title>
        <authorList>
            <person name="Callol A."/>
            <person name="Pajuelo D."/>
            <person name="Ebbesson L."/>
            <person name="Teles M."/>
            <person name="MacKenzie S."/>
            <person name="Amaro C."/>
        </authorList>
    </citation>
    <scope>NUCLEOTIDE SEQUENCE</scope>
</reference>
<protein>
    <submittedName>
        <fullName evidence="2">Uncharacterized protein</fullName>
    </submittedName>
</protein>